<dbReference type="Proteomes" id="UP000321570">
    <property type="component" value="Unassembled WGS sequence"/>
</dbReference>
<organism evidence="2 3">
    <name type="scientific">Hymenolepis diminuta</name>
    <name type="common">Rat tapeworm</name>
    <dbReference type="NCBI Taxonomy" id="6216"/>
    <lineage>
        <taxon>Eukaryota</taxon>
        <taxon>Metazoa</taxon>
        <taxon>Spiralia</taxon>
        <taxon>Lophotrochozoa</taxon>
        <taxon>Platyhelminthes</taxon>
        <taxon>Cestoda</taxon>
        <taxon>Eucestoda</taxon>
        <taxon>Cyclophyllidea</taxon>
        <taxon>Hymenolepididae</taxon>
        <taxon>Hymenolepis</taxon>
    </lineage>
</organism>
<dbReference type="EMBL" id="CABIJS010000697">
    <property type="protein sequence ID" value="VUZ55855.1"/>
    <property type="molecule type" value="Genomic_DNA"/>
</dbReference>
<proteinExistence type="predicted"/>
<keyword evidence="3" id="KW-1185">Reference proteome</keyword>
<keyword evidence="1" id="KW-0732">Signal</keyword>
<reference evidence="2 3" key="1">
    <citation type="submission" date="2019-07" db="EMBL/GenBank/DDBJ databases">
        <authorList>
            <person name="Jastrzebski P J."/>
            <person name="Paukszto L."/>
            <person name="Jastrzebski P J."/>
        </authorList>
    </citation>
    <scope>NUCLEOTIDE SEQUENCE [LARGE SCALE GENOMIC DNA]</scope>
    <source>
        <strain evidence="2 3">WMS-il1</strain>
    </source>
</reference>
<evidence type="ECO:0000313" key="3">
    <source>
        <dbReference type="Proteomes" id="UP000321570"/>
    </source>
</evidence>
<feature type="chain" id="PRO_5021919705" evidence="1">
    <location>
        <begin position="19"/>
        <end position="144"/>
    </location>
</feature>
<evidence type="ECO:0000256" key="1">
    <source>
        <dbReference type="SAM" id="SignalP"/>
    </source>
</evidence>
<gene>
    <name evidence="2" type="ORF">WMSIL1_LOCUS13701</name>
</gene>
<protein>
    <submittedName>
        <fullName evidence="2">Uncharacterized protein</fullName>
    </submittedName>
</protein>
<sequence length="144" mass="16652">MRWMMLSVIFVAPNLFFALRFRATEEGARIGAGRARYSGSTKAVSVGYFSWSRNDNYTRRETLGEMTMHYKWSNANANNQNPKYAKNRPVYLDELKAKLELKKNNISDLTIRALVEDPQENRQLVPHKQLENEIQLKSLGPTDI</sequence>
<feature type="signal peptide" evidence="1">
    <location>
        <begin position="1"/>
        <end position="18"/>
    </location>
</feature>
<evidence type="ECO:0000313" key="2">
    <source>
        <dbReference type="EMBL" id="VUZ55855.1"/>
    </source>
</evidence>
<name>A0A564Z8M2_HYMDI</name>
<dbReference type="AlphaFoldDB" id="A0A564Z8M2"/>
<accession>A0A564Z8M2</accession>